<sequence>MIGVIADDVTGATDVAAALSREGLQTLLAFNAETSVTEDADAIVIGLKTRSIPVAEAVATSLVALRSLENAGATRFYFKYCSTFDSTDEGNIGPVTEALAEALGVSTVVTTPAAPIHGRTVNDGNLYVFDVPLHETHMAHHPITPMRDSNLARLLTPQSRGAVMTLPLSAARDGAVAVRATIAAAESAGVTQGSVSVTQVIADAVTAADLAIIAEATDDAVLTAGSAGLIGAIAERQAASGRTVSAPPAGRTAIIAGSCSRRTLEQIAAFESSGGLSHRVVAAPGQTAAQLAEAALTWWDEQPTDTSAMIYSSSSAEERNDELPEAGELYEQVAGIVANGLAHRGVQRMLVAGGETSGAVIRELGTTVAVVGDEAAVGAPWIHDVAGGVHLVLKSGNFGEVDMFTSLAGGASHD</sequence>
<evidence type="ECO:0000313" key="16">
    <source>
        <dbReference type="Proteomes" id="UP000321196"/>
    </source>
</evidence>
<evidence type="ECO:0000259" key="13">
    <source>
        <dbReference type="Pfam" id="PF07005"/>
    </source>
</evidence>
<evidence type="ECO:0000256" key="5">
    <source>
        <dbReference type="ARBA" id="ARBA00022840"/>
    </source>
</evidence>
<dbReference type="InterPro" id="IPR042213">
    <property type="entry name" value="NBD_C_sf"/>
</dbReference>
<evidence type="ECO:0000256" key="11">
    <source>
        <dbReference type="ARBA" id="ARBA00039461"/>
    </source>
</evidence>
<comment type="catalytic activity">
    <reaction evidence="8">
        <text>3-dehydro-D-erythronate + ATP = 3-dehydro-4-O-phospho-D-erythronate + ADP + H(+)</text>
        <dbReference type="Rhea" id="RHEA:52556"/>
        <dbReference type="ChEBI" id="CHEBI:15378"/>
        <dbReference type="ChEBI" id="CHEBI:30616"/>
        <dbReference type="ChEBI" id="CHEBI:57958"/>
        <dbReference type="ChEBI" id="CHEBI:136593"/>
        <dbReference type="ChEBI" id="CHEBI:456216"/>
        <dbReference type="EC" id="2.7.1.217"/>
    </reaction>
</comment>
<dbReference type="Pfam" id="PF17042">
    <property type="entry name" value="NBD_C"/>
    <property type="match status" value="1"/>
</dbReference>
<evidence type="ECO:0000256" key="12">
    <source>
        <dbReference type="ARBA" id="ARBA00041377"/>
    </source>
</evidence>
<dbReference type="InterPro" id="IPR031475">
    <property type="entry name" value="NBD_C"/>
</dbReference>
<evidence type="ECO:0000256" key="1">
    <source>
        <dbReference type="ARBA" id="ARBA00005715"/>
    </source>
</evidence>
<name>A0A5C8HJL8_9MICO</name>
<dbReference type="GO" id="GO:0016301">
    <property type="term" value="F:kinase activity"/>
    <property type="evidence" value="ECO:0007669"/>
    <property type="project" value="UniProtKB-KW"/>
</dbReference>
<comment type="similarity">
    <text evidence="1">Belongs to the four-carbon acid sugar kinase family.</text>
</comment>
<dbReference type="InterPro" id="IPR050007">
    <property type="entry name" value="OtnK"/>
</dbReference>
<keyword evidence="6" id="KW-0119">Carbohydrate metabolism</keyword>
<keyword evidence="2" id="KW-0808">Transferase</keyword>
<dbReference type="EC" id="2.7.1.217" evidence="10"/>
<keyword evidence="3" id="KW-0547">Nucleotide-binding</keyword>
<evidence type="ECO:0000256" key="3">
    <source>
        <dbReference type="ARBA" id="ARBA00022741"/>
    </source>
</evidence>
<evidence type="ECO:0000256" key="8">
    <source>
        <dbReference type="ARBA" id="ARBA00036346"/>
    </source>
</evidence>
<evidence type="ECO:0000256" key="10">
    <source>
        <dbReference type="ARBA" id="ARBA00039095"/>
    </source>
</evidence>
<dbReference type="Proteomes" id="UP000321196">
    <property type="component" value="Unassembled WGS sequence"/>
</dbReference>
<feature type="domain" description="Four-carbon acid sugar kinase N-terminal" evidence="13">
    <location>
        <begin position="2"/>
        <end position="232"/>
    </location>
</feature>
<dbReference type="GO" id="GO:0005524">
    <property type="term" value="F:ATP binding"/>
    <property type="evidence" value="ECO:0007669"/>
    <property type="project" value="UniProtKB-KW"/>
</dbReference>
<organism evidence="15 16">
    <name type="scientific">Microbacterium mitrae</name>
    <dbReference type="NCBI Taxonomy" id="664640"/>
    <lineage>
        <taxon>Bacteria</taxon>
        <taxon>Bacillati</taxon>
        <taxon>Actinomycetota</taxon>
        <taxon>Actinomycetes</taxon>
        <taxon>Micrococcales</taxon>
        <taxon>Microbacteriaceae</taxon>
        <taxon>Microbacterium</taxon>
    </lineage>
</organism>
<comment type="caution">
    <text evidence="15">The sequence shown here is derived from an EMBL/GenBank/DDBJ whole genome shotgun (WGS) entry which is preliminary data.</text>
</comment>
<dbReference type="NCBIfam" id="NF043035">
    <property type="entry name" value="OxoTetrKin"/>
    <property type="match status" value="1"/>
</dbReference>
<gene>
    <name evidence="15" type="ORF">FVP60_12460</name>
</gene>
<keyword evidence="16" id="KW-1185">Reference proteome</keyword>
<evidence type="ECO:0000313" key="15">
    <source>
        <dbReference type="EMBL" id="TXK02688.1"/>
    </source>
</evidence>
<dbReference type="InterPro" id="IPR010737">
    <property type="entry name" value="4-carb_acid_sugar_kinase_N"/>
</dbReference>
<protein>
    <recommendedName>
        <fullName evidence="11">3-oxo-tetronate kinase</fullName>
        <ecNumber evidence="10">2.7.1.217</ecNumber>
    </recommendedName>
    <alternativeName>
        <fullName evidence="12">3-dehydrotetronate 4-kinase</fullName>
    </alternativeName>
</protein>
<reference evidence="15 16" key="1">
    <citation type="submission" date="2019-08" db="EMBL/GenBank/DDBJ databases">
        <authorList>
            <person name="Dong K."/>
        </authorList>
    </citation>
    <scope>NUCLEOTIDE SEQUENCE [LARGE SCALE GENOMIC DNA]</scope>
    <source>
        <strain evidence="15 16">M4-8</strain>
    </source>
</reference>
<dbReference type="Gene3D" id="3.40.980.20">
    <property type="entry name" value="Four-carbon acid sugar kinase, nucleotide binding domain"/>
    <property type="match status" value="1"/>
</dbReference>
<proteinExistence type="inferred from homology"/>
<dbReference type="SUPFAM" id="SSF142764">
    <property type="entry name" value="YgbK-like"/>
    <property type="match status" value="1"/>
</dbReference>
<comment type="function">
    <text evidence="9">Catalyzes the ATP-dependent phosphorylation of 3-oxo-tetronate to 3-oxo-tetronate 4-phosphate.</text>
</comment>
<keyword evidence="5" id="KW-0067">ATP-binding</keyword>
<dbReference type="AlphaFoldDB" id="A0A5C8HJL8"/>
<evidence type="ECO:0000256" key="2">
    <source>
        <dbReference type="ARBA" id="ARBA00022679"/>
    </source>
</evidence>
<evidence type="ECO:0000256" key="4">
    <source>
        <dbReference type="ARBA" id="ARBA00022777"/>
    </source>
</evidence>
<evidence type="ECO:0000256" key="6">
    <source>
        <dbReference type="ARBA" id="ARBA00023277"/>
    </source>
</evidence>
<evidence type="ECO:0000256" key="7">
    <source>
        <dbReference type="ARBA" id="ARBA00035898"/>
    </source>
</evidence>
<dbReference type="OrthoDB" id="191465at2"/>
<dbReference type="Gene3D" id="3.40.50.10840">
    <property type="entry name" value="Putative sugar-binding, N-terminal domain"/>
    <property type="match status" value="1"/>
</dbReference>
<dbReference type="RefSeq" id="WP_147826622.1">
    <property type="nucleotide sequence ID" value="NZ_BAAARG010000005.1"/>
</dbReference>
<dbReference type="InterPro" id="IPR037051">
    <property type="entry name" value="4-carb_acid_sugar_kinase_N_sf"/>
</dbReference>
<comment type="catalytic activity">
    <reaction evidence="7">
        <text>3-dehydro-L-erythronate + ATP = 3-dehydro-4-O-phospho-L-erythronate + ADP + H(+)</text>
        <dbReference type="Rhea" id="RHEA:52552"/>
        <dbReference type="ChEBI" id="CHEBI:15378"/>
        <dbReference type="ChEBI" id="CHEBI:30616"/>
        <dbReference type="ChEBI" id="CHEBI:136592"/>
        <dbReference type="ChEBI" id="CHEBI:136670"/>
        <dbReference type="ChEBI" id="CHEBI:456216"/>
        <dbReference type="EC" id="2.7.1.217"/>
    </reaction>
</comment>
<dbReference type="EMBL" id="VRSW01000006">
    <property type="protein sequence ID" value="TXK02688.1"/>
    <property type="molecule type" value="Genomic_DNA"/>
</dbReference>
<dbReference type="Pfam" id="PF07005">
    <property type="entry name" value="SBD_N"/>
    <property type="match status" value="1"/>
</dbReference>
<evidence type="ECO:0000256" key="9">
    <source>
        <dbReference type="ARBA" id="ARBA00037335"/>
    </source>
</evidence>
<keyword evidence="4 15" id="KW-0418">Kinase</keyword>
<accession>A0A5C8HJL8</accession>
<feature type="domain" description="Four-carbon acid sugar kinase nucleotide binding" evidence="14">
    <location>
        <begin position="253"/>
        <end position="404"/>
    </location>
</feature>
<evidence type="ECO:0000259" key="14">
    <source>
        <dbReference type="Pfam" id="PF17042"/>
    </source>
</evidence>